<feature type="signal peptide" evidence="1">
    <location>
        <begin position="1"/>
        <end position="27"/>
    </location>
</feature>
<protein>
    <submittedName>
        <fullName evidence="2">Uncharacterized protein</fullName>
    </submittedName>
</protein>
<evidence type="ECO:0000313" key="2">
    <source>
        <dbReference type="EMBL" id="SJM92588.1"/>
    </source>
</evidence>
<evidence type="ECO:0000256" key="1">
    <source>
        <dbReference type="SAM" id="SignalP"/>
    </source>
</evidence>
<dbReference type="Proteomes" id="UP000195667">
    <property type="component" value="Unassembled WGS sequence"/>
</dbReference>
<keyword evidence="3" id="KW-1185">Reference proteome</keyword>
<reference evidence="3" key="1">
    <citation type="submission" date="2017-02" db="EMBL/GenBank/DDBJ databases">
        <authorList>
            <person name="Daims H."/>
        </authorList>
    </citation>
    <scope>NUCLEOTIDE SEQUENCE [LARGE SCALE GENOMIC DNA]</scope>
</reference>
<feature type="chain" id="PRO_5012051563" evidence="1">
    <location>
        <begin position="28"/>
        <end position="149"/>
    </location>
</feature>
<dbReference type="AlphaFoldDB" id="A0A1R4H8I9"/>
<accession>A0A1R4H8I9</accession>
<sequence>MKKLVLQRIISTTALLAAMSFTGLASAHTVPGSLGIKASAVDVFTTTCSKNAAGATGKFLTKVKGVTKKGPLVSVKVIKGKLASNTTDKINGDAVYSPDGIIKAGGEGAYTVSVSKTGAGMMNYVLETHCQTAKATHSGQTEPKQTQNQ</sequence>
<name>A0A1R4H8I9_9GAMM</name>
<dbReference type="OrthoDB" id="5567886at2"/>
<gene>
    <name evidence="2" type="ORF">CRENPOLYSF1_300040</name>
</gene>
<dbReference type="EMBL" id="FUKI01000105">
    <property type="protein sequence ID" value="SJM92588.1"/>
    <property type="molecule type" value="Genomic_DNA"/>
</dbReference>
<dbReference type="RefSeq" id="WP_087143461.1">
    <property type="nucleotide sequence ID" value="NZ_FUKI01000105.1"/>
</dbReference>
<evidence type="ECO:0000313" key="3">
    <source>
        <dbReference type="Proteomes" id="UP000195667"/>
    </source>
</evidence>
<keyword evidence="1" id="KW-0732">Signal</keyword>
<proteinExistence type="predicted"/>
<organism evidence="2 3">
    <name type="scientific">Crenothrix polyspora</name>
    <dbReference type="NCBI Taxonomy" id="360316"/>
    <lineage>
        <taxon>Bacteria</taxon>
        <taxon>Pseudomonadati</taxon>
        <taxon>Pseudomonadota</taxon>
        <taxon>Gammaproteobacteria</taxon>
        <taxon>Methylococcales</taxon>
        <taxon>Crenotrichaceae</taxon>
        <taxon>Crenothrix</taxon>
    </lineage>
</organism>